<comment type="caution">
    <text evidence="1">The sequence shown here is derived from an EMBL/GenBank/DDBJ whole genome shotgun (WGS) entry which is preliminary data.</text>
</comment>
<organism evidence="1 2">
    <name type="scientific">Limimaricola cinnabarinus</name>
    <dbReference type="NCBI Taxonomy" id="1125964"/>
    <lineage>
        <taxon>Bacteria</taxon>
        <taxon>Pseudomonadati</taxon>
        <taxon>Pseudomonadota</taxon>
        <taxon>Alphaproteobacteria</taxon>
        <taxon>Rhodobacterales</taxon>
        <taxon>Paracoccaceae</taxon>
        <taxon>Limimaricola</taxon>
    </lineage>
</organism>
<keyword evidence="2" id="KW-1185">Reference proteome</keyword>
<evidence type="ECO:0000313" key="2">
    <source>
        <dbReference type="Proteomes" id="UP000221860"/>
    </source>
</evidence>
<dbReference type="AlphaFoldDB" id="A0A2G1MKJ0"/>
<sequence length="305" mass="31438">MTMENVLRRLIDGGGSARAASVGRGGAQGNALGGALARAAQETIGLPVVPRMARIDRLDREALIGEIDPAALLVGIGPPGRVTGLAAIEPQLRCAVVETQTLGAPRAAPAQAGEITGTEAAMMAPLLQGLLIRLAQLDDGPQQAALAPGPRLGDARAAGLILPEGGFAVHRFSMEIRPGSGREGALMLALALPPAVPQAPEAAVWKMALRETVLQAPADLTAILHRMRLPAHEVEAFEPGQRLMLPGVSLSAIDLEDGGGRAVAKVRLGQFAGLRAVRLAQPEAASDALAEGVREIPARPARRGD</sequence>
<proteinExistence type="predicted"/>
<name>A0A2G1MKJ0_9RHOB</name>
<accession>A0A2G1MKJ0</accession>
<protein>
    <recommendedName>
        <fullName evidence="3">Flagellar motor switch protein FliN-like C-terminal domain-containing protein</fullName>
    </recommendedName>
</protein>
<dbReference type="Gene3D" id="2.30.330.10">
    <property type="entry name" value="SpoA-like"/>
    <property type="match status" value="1"/>
</dbReference>
<gene>
    <name evidence="1" type="ORF">CJ301_02015</name>
</gene>
<dbReference type="InterPro" id="IPR036429">
    <property type="entry name" value="SpoA-like_sf"/>
</dbReference>
<dbReference type="Proteomes" id="UP000221860">
    <property type="component" value="Unassembled WGS sequence"/>
</dbReference>
<reference evidence="1 2" key="1">
    <citation type="submission" date="2017-08" db="EMBL/GenBank/DDBJ databases">
        <title>Draft Genome Sequence of Loktanella cinnabarina Strain XM1, Isolated from Coastal Surface Water.</title>
        <authorList>
            <person name="Ma R."/>
            <person name="Wang J."/>
            <person name="Wang Q."/>
            <person name="Ma Z."/>
            <person name="Li J."/>
            <person name="Chen L."/>
        </authorList>
    </citation>
    <scope>NUCLEOTIDE SEQUENCE [LARGE SCALE GENOMIC DNA]</scope>
    <source>
        <strain evidence="1 2">XM1</strain>
    </source>
</reference>
<evidence type="ECO:0008006" key="3">
    <source>
        <dbReference type="Google" id="ProtNLM"/>
    </source>
</evidence>
<dbReference type="EMBL" id="NQWH01000003">
    <property type="protein sequence ID" value="PHP29266.1"/>
    <property type="molecule type" value="Genomic_DNA"/>
</dbReference>
<dbReference type="OrthoDB" id="7824563at2"/>
<evidence type="ECO:0000313" key="1">
    <source>
        <dbReference type="EMBL" id="PHP29266.1"/>
    </source>
</evidence>